<dbReference type="Proteomes" id="UP000636888">
    <property type="component" value="Unassembled WGS sequence"/>
</dbReference>
<gene>
    <name evidence="1" type="ORF">JFN93_25045</name>
</gene>
<keyword evidence="2" id="KW-1185">Reference proteome</keyword>
<dbReference type="AlphaFoldDB" id="A0A8J7M3J6"/>
<name>A0A8J7M3J6_9BACT</name>
<protein>
    <submittedName>
        <fullName evidence="1">DUF1847 domain-containing protein</fullName>
    </submittedName>
</protein>
<reference evidence="1" key="1">
    <citation type="submission" date="2020-12" db="EMBL/GenBank/DDBJ databases">
        <title>Geomonas sp. Red875, isolated from river sediment.</title>
        <authorList>
            <person name="Xu Z."/>
            <person name="Zhang Z."/>
            <person name="Masuda Y."/>
            <person name="Itoh H."/>
            <person name="Senoo K."/>
        </authorList>
    </citation>
    <scope>NUCLEOTIDE SEQUENCE</scope>
    <source>
        <strain evidence="1">Red875</strain>
    </source>
</reference>
<accession>A0A8J7M3J6</accession>
<dbReference type="RefSeq" id="WP_199387127.1">
    <property type="nucleotide sequence ID" value="NZ_JAEMHM010000036.1"/>
</dbReference>
<evidence type="ECO:0000313" key="1">
    <source>
        <dbReference type="EMBL" id="MBJ6727988.1"/>
    </source>
</evidence>
<dbReference type="EMBL" id="JAEMHM010000036">
    <property type="protein sequence ID" value="MBJ6727988.1"/>
    <property type="molecule type" value="Genomic_DNA"/>
</dbReference>
<dbReference type="InterPro" id="IPR014997">
    <property type="entry name" value="DUF1847"/>
</dbReference>
<comment type="caution">
    <text evidence="1">The sequence shown here is derived from an EMBL/GenBank/DDBJ whole genome shotgun (WGS) entry which is preliminary data.</text>
</comment>
<evidence type="ECO:0000313" key="2">
    <source>
        <dbReference type="Proteomes" id="UP000636888"/>
    </source>
</evidence>
<dbReference type="Pfam" id="PF08901">
    <property type="entry name" value="DUF1847"/>
    <property type="match status" value="1"/>
</dbReference>
<proteinExistence type="predicted"/>
<sequence>MSKKKAVSSCSDCGTLNCYKLSATFPEGCLTAGLDPEELAEVVQIYRNDPLVSNISCSAAEVEGTYYGQLTRVEEIAAFARRAGVKKIGIASCVGLAAEARTFARFLETQGIESYSVLCKVGGVEKTETGIPREHKIEPDAHESMCNPVLQARLLARQQTELNVVVGLCVGHDSLFIKYSQAPVTYLVVKDRVLAHNPAGALYTGGTYYKKLFDGKLR</sequence>
<organism evidence="1 2">
    <name type="scientific">Geomesophilobacter sediminis</name>
    <dbReference type="NCBI Taxonomy" id="2798584"/>
    <lineage>
        <taxon>Bacteria</taxon>
        <taxon>Pseudomonadati</taxon>
        <taxon>Thermodesulfobacteriota</taxon>
        <taxon>Desulfuromonadia</taxon>
        <taxon>Geobacterales</taxon>
        <taxon>Geobacteraceae</taxon>
        <taxon>Geomesophilobacter</taxon>
    </lineage>
</organism>